<dbReference type="AlphaFoldDB" id="A0A3M9NHM5"/>
<dbReference type="RefSeq" id="WP_123120621.1">
    <property type="nucleotide sequence ID" value="NZ_RJJR01000007.1"/>
</dbReference>
<evidence type="ECO:0008006" key="4">
    <source>
        <dbReference type="Google" id="ProtNLM"/>
    </source>
</evidence>
<evidence type="ECO:0000313" key="3">
    <source>
        <dbReference type="Proteomes" id="UP000267223"/>
    </source>
</evidence>
<protein>
    <recommendedName>
        <fullName evidence="4">Outer membrane protein beta-barrel domain-containing protein</fullName>
    </recommendedName>
</protein>
<keyword evidence="1" id="KW-0732">Signal</keyword>
<comment type="caution">
    <text evidence="2">The sequence shown here is derived from an EMBL/GenBank/DDBJ whole genome shotgun (WGS) entry which is preliminary data.</text>
</comment>
<dbReference type="Proteomes" id="UP000267223">
    <property type="component" value="Unassembled WGS sequence"/>
</dbReference>
<feature type="chain" id="PRO_5017942723" description="Outer membrane protein beta-barrel domain-containing protein" evidence="1">
    <location>
        <begin position="22"/>
        <end position="212"/>
    </location>
</feature>
<dbReference type="EMBL" id="RJJR01000007">
    <property type="protein sequence ID" value="RNI36703.1"/>
    <property type="molecule type" value="Genomic_DNA"/>
</dbReference>
<accession>A0A3M9NHM5</accession>
<organism evidence="2 3">
    <name type="scientific">Hanamia caeni</name>
    <dbReference type="NCBI Taxonomy" id="2294116"/>
    <lineage>
        <taxon>Bacteria</taxon>
        <taxon>Pseudomonadati</taxon>
        <taxon>Bacteroidota</taxon>
        <taxon>Chitinophagia</taxon>
        <taxon>Chitinophagales</taxon>
        <taxon>Chitinophagaceae</taxon>
        <taxon>Hanamia</taxon>
    </lineage>
</organism>
<name>A0A3M9NHM5_9BACT</name>
<dbReference type="OrthoDB" id="673025at2"/>
<feature type="signal peptide" evidence="1">
    <location>
        <begin position="1"/>
        <end position="21"/>
    </location>
</feature>
<evidence type="ECO:0000313" key="2">
    <source>
        <dbReference type="EMBL" id="RNI36703.1"/>
    </source>
</evidence>
<reference evidence="2 3" key="1">
    <citation type="submission" date="2018-11" db="EMBL/GenBank/DDBJ databases">
        <title>Draft genome sequence of Ferruginibacter sp. BO-59.</title>
        <authorList>
            <person name="Im W.T."/>
        </authorList>
    </citation>
    <scope>NUCLEOTIDE SEQUENCE [LARGE SCALE GENOMIC DNA]</scope>
    <source>
        <strain evidence="2 3">BO-59</strain>
    </source>
</reference>
<sequence>MKTKILLSFALLFFAIINTNAQITKGRYLLGGSASYYNSSTDNNNSGYLNLQFGKVVKLNTVVGITGSLSASKNHYGNNGYKLYQYNAGIFYRKYKPLVEKLNFFAEMDAVFQHGSNYGTYFFNVGQNLYTNLNGIQLSFIPGLSYAVTKNLQLELTMPNLATISYASIKTVDSKLPAGVSPQKGNNFSANVNLNANLINNFGIGFKFLLGK</sequence>
<proteinExistence type="predicted"/>
<gene>
    <name evidence="2" type="ORF">EFY79_10275</name>
</gene>
<keyword evidence="3" id="KW-1185">Reference proteome</keyword>
<evidence type="ECO:0000256" key="1">
    <source>
        <dbReference type="SAM" id="SignalP"/>
    </source>
</evidence>